<organism evidence="1 2">
    <name type="scientific">Paramicrosporidium saccamoebae</name>
    <dbReference type="NCBI Taxonomy" id="1246581"/>
    <lineage>
        <taxon>Eukaryota</taxon>
        <taxon>Fungi</taxon>
        <taxon>Fungi incertae sedis</taxon>
        <taxon>Cryptomycota</taxon>
        <taxon>Cryptomycota incertae sedis</taxon>
        <taxon>Paramicrosporidium</taxon>
    </lineage>
</organism>
<accession>A0A2H9TQL3</accession>
<dbReference type="PANTHER" id="PTHR46586:SF3">
    <property type="entry name" value="ANKYRIN REPEAT-CONTAINING PROTEIN"/>
    <property type="match status" value="1"/>
</dbReference>
<reference evidence="1 2" key="1">
    <citation type="submission" date="2016-10" db="EMBL/GenBank/DDBJ databases">
        <title>The genome of Paramicrosporidium saccamoebae is the missing link in understanding Cryptomycota and Microsporidia evolution.</title>
        <authorList>
            <person name="Quandt C.A."/>
            <person name="Beaudet D."/>
            <person name="Corsaro D."/>
            <person name="Michel R."/>
            <person name="Corradi N."/>
            <person name="James T."/>
        </authorList>
    </citation>
    <scope>NUCLEOTIDE SEQUENCE [LARGE SCALE GENOMIC DNA]</scope>
    <source>
        <strain evidence="1 2">KSL3</strain>
    </source>
</reference>
<dbReference type="SUPFAM" id="SSF140860">
    <property type="entry name" value="Pseudo ankyrin repeat-like"/>
    <property type="match status" value="1"/>
</dbReference>
<proteinExistence type="predicted"/>
<evidence type="ECO:0000313" key="1">
    <source>
        <dbReference type="EMBL" id="PJF20006.1"/>
    </source>
</evidence>
<dbReference type="EMBL" id="MTSL01000014">
    <property type="protein sequence ID" value="PJF20006.1"/>
    <property type="molecule type" value="Genomic_DNA"/>
</dbReference>
<dbReference type="Proteomes" id="UP000240830">
    <property type="component" value="Unassembled WGS sequence"/>
</dbReference>
<keyword evidence="2" id="KW-1185">Reference proteome</keyword>
<comment type="caution">
    <text evidence="1">The sequence shown here is derived from an EMBL/GenBank/DDBJ whole genome shotgun (WGS) entry which is preliminary data.</text>
</comment>
<dbReference type="AlphaFoldDB" id="A0A2H9TQL3"/>
<evidence type="ECO:0000313" key="2">
    <source>
        <dbReference type="Proteomes" id="UP000240830"/>
    </source>
</evidence>
<sequence>MGKQTRILEWLEEQYKCLRESFFVRCACDAGRFSVLKWAFERRDYYALPMSAFSELDILNCFMHAAMYKRREDMDWILESFGKNALLSVSDIYQQVDYSQEETYLEALGWMALKPGNTVEVNPRMMEDAAKVGHVRVFQWLCKQGQTPTLNVAKIAAKHGKIGILKAIHAEDSALVCSVEVANEAAKSQSVWRYDILEWMWEACTILPTEPEEDSHLQNWVADKSSC</sequence>
<evidence type="ECO:0008006" key="3">
    <source>
        <dbReference type="Google" id="ProtNLM"/>
    </source>
</evidence>
<dbReference type="InterPro" id="IPR052050">
    <property type="entry name" value="SecEffector_AnkRepeat"/>
</dbReference>
<dbReference type="PANTHER" id="PTHR46586">
    <property type="entry name" value="ANKYRIN REPEAT-CONTAINING PROTEIN"/>
    <property type="match status" value="1"/>
</dbReference>
<protein>
    <recommendedName>
        <fullName evidence="3">Ankyrin repeat-containing protein</fullName>
    </recommendedName>
</protein>
<name>A0A2H9TQL3_9FUNG</name>
<gene>
    <name evidence="1" type="ORF">PSACC_00147</name>
</gene>